<organism evidence="2">
    <name type="scientific">Opuntia streptacantha</name>
    <name type="common">Prickly pear cactus</name>
    <name type="synonym">Opuntia cardona</name>
    <dbReference type="NCBI Taxonomy" id="393608"/>
    <lineage>
        <taxon>Eukaryota</taxon>
        <taxon>Viridiplantae</taxon>
        <taxon>Streptophyta</taxon>
        <taxon>Embryophyta</taxon>
        <taxon>Tracheophyta</taxon>
        <taxon>Spermatophyta</taxon>
        <taxon>Magnoliopsida</taxon>
        <taxon>eudicotyledons</taxon>
        <taxon>Gunneridae</taxon>
        <taxon>Pentapetalae</taxon>
        <taxon>Caryophyllales</taxon>
        <taxon>Cactineae</taxon>
        <taxon>Cactaceae</taxon>
        <taxon>Opuntioideae</taxon>
        <taxon>Opuntia</taxon>
    </lineage>
</organism>
<sequence>MAGKAYEEAIAGLNKLLSEKGELNEVAAEKIKLVTAELQATKAGFDPIERIKSGFLRFKTEKYEYVTFLLSVFLFVFWYHMCGVCCSLLRPSEGRTPTHNFFLFILDN</sequence>
<proteinExistence type="predicted"/>
<reference evidence="2" key="2">
    <citation type="submission" date="2020-07" db="EMBL/GenBank/DDBJ databases">
        <authorList>
            <person name="Vera ALvarez R."/>
            <person name="Arias-Moreno D.M."/>
            <person name="Jimenez-Jacinto V."/>
            <person name="Jimenez-Bremont J.F."/>
            <person name="Swaminathan K."/>
            <person name="Moose S.P."/>
            <person name="Guerrero-Gonzalez M.L."/>
            <person name="Marino-Ramirez L."/>
            <person name="Landsman D."/>
            <person name="Rodriguez-Kessler M."/>
            <person name="Delgado-Sanchez P."/>
        </authorList>
    </citation>
    <scope>NUCLEOTIDE SEQUENCE</scope>
    <source>
        <tissue evidence="2">Cladode</tissue>
    </source>
</reference>
<evidence type="ECO:0000313" key="2">
    <source>
        <dbReference type="EMBL" id="MBA4642905.1"/>
    </source>
</evidence>
<dbReference type="EMBL" id="GISG01130249">
    <property type="protein sequence ID" value="MBA4642905.1"/>
    <property type="molecule type" value="Transcribed_RNA"/>
</dbReference>
<dbReference type="AlphaFoldDB" id="A0A7C9DLT6"/>
<keyword evidence="1" id="KW-1133">Transmembrane helix</keyword>
<reference evidence="2" key="1">
    <citation type="journal article" date="2013" name="J. Plant Res.">
        <title>Effect of fungi and light on seed germination of three Opuntia species from semiarid lands of central Mexico.</title>
        <authorList>
            <person name="Delgado-Sanchez P."/>
            <person name="Jimenez-Bremont J.F."/>
            <person name="Guerrero-Gonzalez Mde L."/>
            <person name="Flores J."/>
        </authorList>
    </citation>
    <scope>NUCLEOTIDE SEQUENCE</scope>
    <source>
        <tissue evidence="2">Cladode</tissue>
    </source>
</reference>
<accession>A0A7C9DLT6</accession>
<dbReference type="EMBL" id="GISG01130248">
    <property type="protein sequence ID" value="MBA4642904.1"/>
    <property type="molecule type" value="Transcribed_RNA"/>
</dbReference>
<feature type="transmembrane region" description="Helical" evidence="1">
    <location>
        <begin position="63"/>
        <end position="81"/>
    </location>
</feature>
<evidence type="ECO:0000256" key="1">
    <source>
        <dbReference type="SAM" id="Phobius"/>
    </source>
</evidence>
<keyword evidence="1" id="KW-0472">Membrane</keyword>
<protein>
    <submittedName>
        <fullName evidence="2">Uncharacterized protein</fullName>
    </submittedName>
</protein>
<name>A0A7C9DLT6_OPUST</name>
<keyword evidence="1" id="KW-0812">Transmembrane</keyword>